<dbReference type="AlphaFoldDB" id="A0A834RFJ1"/>
<protein>
    <submittedName>
        <fullName evidence="1 2">Uncharacterized protein</fullName>
    </submittedName>
</protein>
<accession>A0A834RFJ1</accession>
<proteinExistence type="predicted"/>
<name>A0A834RFJ1_SARSC</name>
<sequence>MSRKNRQSQQSCNDRPNRPLEFVQGFFYSIDLLKSRLIFLRENFPGTIPSLHLNYFDRIENCFDAMKQAWINLENSILLQNDRNEVSALIQSQKINDFQRKVTISHIERLRLIRLIRVMDPSNLTLDLILEKYRLVANYLMNFGLCHVPEI</sequence>
<dbReference type="EMBL" id="WVUK01000045">
    <property type="protein sequence ID" value="KAF7495797.1"/>
    <property type="molecule type" value="Genomic_DNA"/>
</dbReference>
<keyword evidence="3" id="KW-1185">Reference proteome</keyword>
<organism evidence="1">
    <name type="scientific">Sarcoptes scabiei</name>
    <name type="common">Itch mite</name>
    <name type="synonym">Acarus scabiei</name>
    <dbReference type="NCBI Taxonomy" id="52283"/>
    <lineage>
        <taxon>Eukaryota</taxon>
        <taxon>Metazoa</taxon>
        <taxon>Ecdysozoa</taxon>
        <taxon>Arthropoda</taxon>
        <taxon>Chelicerata</taxon>
        <taxon>Arachnida</taxon>
        <taxon>Acari</taxon>
        <taxon>Acariformes</taxon>
        <taxon>Sarcoptiformes</taxon>
        <taxon>Astigmata</taxon>
        <taxon>Psoroptidia</taxon>
        <taxon>Sarcoptoidea</taxon>
        <taxon>Sarcoptidae</taxon>
        <taxon>Sarcoptinae</taxon>
        <taxon>Sarcoptes</taxon>
    </lineage>
</organism>
<gene>
    <name evidence="1" type="ORF">SSS_5177</name>
</gene>
<reference evidence="3" key="1">
    <citation type="journal article" date="2020" name="PLoS Negl. Trop. Dis.">
        <title>High-quality nuclear genome for Sarcoptes scabiei-A critical resource for a neglected parasite.</title>
        <authorList>
            <person name="Korhonen P.K."/>
            <person name="Gasser R.B."/>
            <person name="Ma G."/>
            <person name="Wang T."/>
            <person name="Stroehlein A.J."/>
            <person name="Young N.D."/>
            <person name="Ang C.S."/>
            <person name="Fernando D.D."/>
            <person name="Lu H.C."/>
            <person name="Taylor S."/>
            <person name="Reynolds S.L."/>
            <person name="Mofiz E."/>
            <person name="Najaraj S.H."/>
            <person name="Gowda H."/>
            <person name="Madugundu A."/>
            <person name="Renuse S."/>
            <person name="Holt D."/>
            <person name="Pandey A."/>
            <person name="Papenfuss A.T."/>
            <person name="Fischer K."/>
        </authorList>
    </citation>
    <scope>NUCLEOTIDE SEQUENCE [LARGE SCALE GENOMIC DNA]</scope>
</reference>
<evidence type="ECO:0000313" key="2">
    <source>
        <dbReference type="EnsemblMetazoa" id="KAF7495797.1"/>
    </source>
</evidence>
<evidence type="ECO:0000313" key="3">
    <source>
        <dbReference type="Proteomes" id="UP000070412"/>
    </source>
</evidence>
<reference evidence="2" key="3">
    <citation type="submission" date="2022-06" db="UniProtKB">
        <authorList>
            <consortium name="EnsemblMetazoa"/>
        </authorList>
    </citation>
    <scope>IDENTIFICATION</scope>
</reference>
<dbReference type="Proteomes" id="UP000070412">
    <property type="component" value="Unassembled WGS sequence"/>
</dbReference>
<dbReference type="EnsemblMetazoa" id="SSS_5177s_mrna">
    <property type="protein sequence ID" value="KAF7495797.1"/>
    <property type="gene ID" value="SSS_5177"/>
</dbReference>
<reference evidence="1" key="2">
    <citation type="submission" date="2020-01" db="EMBL/GenBank/DDBJ databases">
        <authorList>
            <person name="Korhonen P.K.K."/>
            <person name="Guangxu M.G."/>
            <person name="Wang T.W."/>
            <person name="Stroehlein A.J.S."/>
            <person name="Young N.D."/>
            <person name="Ang C.-S.A."/>
            <person name="Fernando D.W.F."/>
            <person name="Lu H.L."/>
            <person name="Taylor S.T."/>
            <person name="Ehtesham M.E.M."/>
            <person name="Najaraj S.H.N."/>
            <person name="Harsha G.H.G."/>
            <person name="Madugundu A.M."/>
            <person name="Renuse S.R."/>
            <person name="Holt D.H."/>
            <person name="Pandey A.P."/>
            <person name="Papenfuss A.P."/>
            <person name="Gasser R.B.G."/>
            <person name="Fischer K.F."/>
        </authorList>
    </citation>
    <scope>NUCLEOTIDE SEQUENCE</scope>
    <source>
        <strain evidence="1">SSS_KF_BRIS2020</strain>
    </source>
</reference>
<evidence type="ECO:0000313" key="1">
    <source>
        <dbReference type="EMBL" id="KAF7495797.1"/>
    </source>
</evidence>